<evidence type="ECO:0000256" key="6">
    <source>
        <dbReference type="ARBA" id="ARBA00022676"/>
    </source>
</evidence>
<feature type="transmembrane region" description="Helical" evidence="12">
    <location>
        <begin position="31"/>
        <end position="50"/>
    </location>
</feature>
<evidence type="ECO:0000256" key="1">
    <source>
        <dbReference type="ARBA" id="ARBA00004477"/>
    </source>
</evidence>
<keyword evidence="8 12" id="KW-0812">Transmembrane</keyword>
<keyword evidence="9 12" id="KW-0256">Endoplasmic reticulum</keyword>
<evidence type="ECO:0000256" key="4">
    <source>
        <dbReference type="ARBA" id="ARBA00013795"/>
    </source>
</evidence>
<comment type="pathway">
    <text evidence="2 12">Glycolipid biosynthesis; glycosylphosphatidylinositol-anchor biosynthesis.</text>
</comment>
<dbReference type="PANTHER" id="PTHR12468">
    <property type="entry name" value="GPI MANNOSYLTRANSFERASE 2"/>
    <property type="match status" value="1"/>
</dbReference>
<dbReference type="EMBL" id="JAJTJA010000006">
    <property type="protein sequence ID" value="KAH8697636.1"/>
    <property type="molecule type" value="Genomic_DNA"/>
</dbReference>
<keyword evidence="14" id="KW-1185">Reference proteome</keyword>
<dbReference type="PANTHER" id="PTHR12468:SF2">
    <property type="entry name" value="GPI MANNOSYLTRANSFERASE 2"/>
    <property type="match status" value="1"/>
</dbReference>
<comment type="subcellular location">
    <subcellularLocation>
        <location evidence="1 12">Endoplasmic reticulum membrane</location>
        <topology evidence="1 12">Multi-pass membrane protein</topology>
    </subcellularLocation>
</comment>
<feature type="transmembrane region" description="Helical" evidence="12">
    <location>
        <begin position="407"/>
        <end position="427"/>
    </location>
</feature>
<evidence type="ECO:0000313" key="13">
    <source>
        <dbReference type="EMBL" id="KAH8697636.1"/>
    </source>
</evidence>
<keyword evidence="6 12" id="KW-0328">Glycosyltransferase</keyword>
<dbReference type="AlphaFoldDB" id="A0AAD4Q0U1"/>
<dbReference type="InterPro" id="IPR007315">
    <property type="entry name" value="PIG-V/Gpi18"/>
</dbReference>
<dbReference type="RefSeq" id="XP_046072337.1">
    <property type="nucleotide sequence ID" value="XM_046216182.1"/>
</dbReference>
<feature type="transmembrane region" description="Helical" evidence="12">
    <location>
        <begin position="247"/>
        <end position="266"/>
    </location>
</feature>
<evidence type="ECO:0000256" key="7">
    <source>
        <dbReference type="ARBA" id="ARBA00022679"/>
    </source>
</evidence>
<organism evidence="13 14">
    <name type="scientific">Talaromyces proteolyticus</name>
    <dbReference type="NCBI Taxonomy" id="1131652"/>
    <lineage>
        <taxon>Eukaryota</taxon>
        <taxon>Fungi</taxon>
        <taxon>Dikarya</taxon>
        <taxon>Ascomycota</taxon>
        <taxon>Pezizomycotina</taxon>
        <taxon>Eurotiomycetes</taxon>
        <taxon>Eurotiomycetidae</taxon>
        <taxon>Eurotiales</taxon>
        <taxon>Trichocomaceae</taxon>
        <taxon>Talaromyces</taxon>
        <taxon>Talaromyces sect. Bacilispori</taxon>
    </lineage>
</organism>
<evidence type="ECO:0000256" key="12">
    <source>
        <dbReference type="RuleBase" id="RU363112"/>
    </source>
</evidence>
<evidence type="ECO:0000256" key="10">
    <source>
        <dbReference type="ARBA" id="ARBA00022989"/>
    </source>
</evidence>
<dbReference type="GO" id="GO:0005789">
    <property type="term" value="C:endoplasmic reticulum membrane"/>
    <property type="evidence" value="ECO:0007669"/>
    <property type="project" value="UniProtKB-SubCell"/>
</dbReference>
<dbReference type="EC" id="2.4.1.-" evidence="12"/>
<feature type="transmembrane region" description="Helical" evidence="12">
    <location>
        <begin position="222"/>
        <end position="241"/>
    </location>
</feature>
<gene>
    <name evidence="13" type="ORF">BGW36DRAFT_379150</name>
</gene>
<comment type="similarity">
    <text evidence="3 12">Belongs to the PIGV family.</text>
</comment>
<dbReference type="Proteomes" id="UP001201262">
    <property type="component" value="Unassembled WGS sequence"/>
</dbReference>
<dbReference type="GO" id="GO:0004376">
    <property type="term" value="F:GPI mannosyltransferase activity"/>
    <property type="evidence" value="ECO:0007669"/>
    <property type="project" value="InterPro"/>
</dbReference>
<name>A0AAD4Q0U1_9EURO</name>
<evidence type="ECO:0000256" key="2">
    <source>
        <dbReference type="ARBA" id="ARBA00004687"/>
    </source>
</evidence>
<comment type="caution">
    <text evidence="13">The sequence shown here is derived from an EMBL/GenBank/DDBJ whole genome shotgun (WGS) entry which is preliminary data.</text>
</comment>
<feature type="transmembrane region" description="Helical" evidence="12">
    <location>
        <begin position="384"/>
        <end position="401"/>
    </location>
</feature>
<keyword evidence="5 12" id="KW-0337">GPI-anchor biosynthesis</keyword>
<evidence type="ECO:0000256" key="11">
    <source>
        <dbReference type="ARBA" id="ARBA00023136"/>
    </source>
</evidence>
<evidence type="ECO:0000256" key="9">
    <source>
        <dbReference type="ARBA" id="ARBA00022824"/>
    </source>
</evidence>
<evidence type="ECO:0000256" key="8">
    <source>
        <dbReference type="ARBA" id="ARBA00022692"/>
    </source>
</evidence>
<keyword evidence="7 12" id="KW-0808">Transferase</keyword>
<dbReference type="GO" id="GO:0006506">
    <property type="term" value="P:GPI anchor biosynthetic process"/>
    <property type="evidence" value="ECO:0007669"/>
    <property type="project" value="UniProtKB-KW"/>
</dbReference>
<feature type="transmembrane region" description="Helical" evidence="12">
    <location>
        <begin position="192"/>
        <end position="210"/>
    </location>
</feature>
<feature type="transmembrane region" description="Helical" evidence="12">
    <location>
        <begin position="131"/>
        <end position="155"/>
    </location>
</feature>
<feature type="transmembrane region" description="Helical" evidence="12">
    <location>
        <begin position="340"/>
        <end position="363"/>
    </location>
</feature>
<dbReference type="GO" id="GO:0031501">
    <property type="term" value="C:mannosyltransferase complex"/>
    <property type="evidence" value="ECO:0007669"/>
    <property type="project" value="TreeGrafter"/>
</dbReference>
<feature type="transmembrane region" description="Helical" evidence="12">
    <location>
        <begin position="434"/>
        <end position="456"/>
    </location>
</feature>
<protein>
    <recommendedName>
        <fullName evidence="4 12">GPI mannosyltransferase 2</fullName>
        <ecNumber evidence="12">2.4.1.-</ecNumber>
    </recommendedName>
</protein>
<feature type="transmembrane region" description="Helical" evidence="12">
    <location>
        <begin position="273"/>
        <end position="292"/>
    </location>
</feature>
<dbReference type="GeneID" id="70246469"/>
<dbReference type="GO" id="GO:0000009">
    <property type="term" value="F:alpha-1,6-mannosyltransferase activity"/>
    <property type="evidence" value="ECO:0007669"/>
    <property type="project" value="InterPro"/>
</dbReference>
<proteinExistence type="inferred from homology"/>
<accession>A0AAD4Q0U1</accession>
<evidence type="ECO:0000256" key="3">
    <source>
        <dbReference type="ARBA" id="ARBA00008698"/>
    </source>
</evidence>
<dbReference type="Pfam" id="PF04188">
    <property type="entry name" value="Mannosyl_trans2"/>
    <property type="match status" value="1"/>
</dbReference>
<keyword evidence="10 12" id="KW-1133">Transmembrane helix</keyword>
<evidence type="ECO:0000256" key="5">
    <source>
        <dbReference type="ARBA" id="ARBA00022502"/>
    </source>
</evidence>
<reference evidence="13" key="1">
    <citation type="submission" date="2021-12" db="EMBL/GenBank/DDBJ databases">
        <title>Convergent genome expansion in fungi linked to evolution of root-endophyte symbiosis.</title>
        <authorList>
            <consortium name="DOE Joint Genome Institute"/>
            <person name="Ke Y.-H."/>
            <person name="Bonito G."/>
            <person name="Liao H.-L."/>
            <person name="Looney B."/>
            <person name="Rojas-Flechas A."/>
            <person name="Nash J."/>
            <person name="Hameed K."/>
            <person name="Schadt C."/>
            <person name="Martin F."/>
            <person name="Crous P.W."/>
            <person name="Miettinen O."/>
            <person name="Magnuson J.K."/>
            <person name="Labbe J."/>
            <person name="Jacobson D."/>
            <person name="Doktycz M.J."/>
            <person name="Veneault-Fourrey C."/>
            <person name="Kuo A."/>
            <person name="Mondo S."/>
            <person name="Calhoun S."/>
            <person name="Riley R."/>
            <person name="Ohm R."/>
            <person name="LaButti K."/>
            <person name="Andreopoulos B."/>
            <person name="Pangilinan J."/>
            <person name="Nolan M."/>
            <person name="Tritt A."/>
            <person name="Clum A."/>
            <person name="Lipzen A."/>
            <person name="Daum C."/>
            <person name="Barry K."/>
            <person name="Grigoriev I.V."/>
            <person name="Vilgalys R."/>
        </authorList>
    </citation>
    <scope>NUCLEOTIDE SEQUENCE</scope>
    <source>
        <strain evidence="13">PMI_201</strain>
    </source>
</reference>
<evidence type="ECO:0000313" key="14">
    <source>
        <dbReference type="Proteomes" id="UP001201262"/>
    </source>
</evidence>
<comment type="function">
    <text evidence="12">Mannosyltransferase involved in glycosylphosphatidylinositol-anchor biosynthesis.</text>
</comment>
<sequence>MDLAQKPDNSPAQRAEGKPIATGSTYLQHPIWSLAGLFLAWKLFLFVVVVNCPGLGYDASTNLLTVSETDEPVASLARILKFVRWDSIYFVRIAERNYLFEQEWAFPYGRVLRSLTSALGRSGRTIHPPEIAVIGILLSHISHFLSVLALFSLSNTVLGHETSRQRALCFVSAALHVISPAGAFLSAPYGEPVFSCLNLSGFYVYALAIFAEQTRNYSRRDLYFIVAGVLFAGATLIRGNGILSGSLFAYDAVQGAISALTGGLSFGLIRRTVYVVIGGSIIALAMVVPQYIAFQEYCQTNPDTVRPWCGRLLPSIYTWVQAHYWNNGFLRYWTISNLPLFLLAAPILSIMFYSSMVALWGRLGQSSSVCWSHVPQETILRRSIVVRLAIPQGILAVMAFTSFHVQIINRISSGYAVWYWYLASVAFESPSRRAFGVIVQAMVMYAGIQAVLYGSFLPPA</sequence>
<keyword evidence="11 12" id="KW-0472">Membrane</keyword>